<dbReference type="InterPro" id="IPR050155">
    <property type="entry name" value="HAD-like_hydrolase_sf"/>
</dbReference>
<organism evidence="1 2">
    <name type="scientific">Calidithermus terrae</name>
    <dbReference type="NCBI Taxonomy" id="1408545"/>
    <lineage>
        <taxon>Bacteria</taxon>
        <taxon>Thermotogati</taxon>
        <taxon>Deinococcota</taxon>
        <taxon>Deinococci</taxon>
        <taxon>Thermales</taxon>
        <taxon>Thermaceae</taxon>
        <taxon>Calidithermus</taxon>
    </lineage>
</organism>
<gene>
    <name evidence="1" type="ORF">Mterra_02632</name>
</gene>
<dbReference type="RefSeq" id="WP_119315636.1">
    <property type="nucleotide sequence ID" value="NZ_QXDL01000118.1"/>
</dbReference>
<reference evidence="1 2" key="1">
    <citation type="submission" date="2018-08" db="EMBL/GenBank/DDBJ databases">
        <title>Meiothermus terrae DSM 26712 genome sequencing project.</title>
        <authorList>
            <person name="Da Costa M.S."/>
            <person name="Albuquerque L."/>
            <person name="Raposo P."/>
            <person name="Froufe H.J.C."/>
            <person name="Barroso C.S."/>
            <person name="Egas C."/>
        </authorList>
    </citation>
    <scope>NUCLEOTIDE SEQUENCE [LARGE SCALE GENOMIC DNA]</scope>
    <source>
        <strain evidence="1 2">DSM 26712</strain>
    </source>
</reference>
<evidence type="ECO:0000313" key="2">
    <source>
        <dbReference type="Proteomes" id="UP000265715"/>
    </source>
</evidence>
<dbReference type="InterPro" id="IPR023198">
    <property type="entry name" value="PGP-like_dom2"/>
</dbReference>
<dbReference type="Pfam" id="PF13419">
    <property type="entry name" value="HAD_2"/>
    <property type="match status" value="1"/>
</dbReference>
<proteinExistence type="predicted"/>
<dbReference type="EMBL" id="QXDL01000118">
    <property type="protein sequence ID" value="RIH82516.1"/>
    <property type="molecule type" value="Genomic_DNA"/>
</dbReference>
<accession>A0A399EFF5</accession>
<dbReference type="GO" id="GO:0004713">
    <property type="term" value="F:protein tyrosine kinase activity"/>
    <property type="evidence" value="ECO:0007669"/>
    <property type="project" value="TreeGrafter"/>
</dbReference>
<dbReference type="PANTHER" id="PTHR43434">
    <property type="entry name" value="PHOSPHOGLYCOLATE PHOSPHATASE"/>
    <property type="match status" value="1"/>
</dbReference>
<keyword evidence="1" id="KW-0378">Hydrolase</keyword>
<evidence type="ECO:0000313" key="1">
    <source>
        <dbReference type="EMBL" id="RIH82516.1"/>
    </source>
</evidence>
<dbReference type="EC" id="3.1.3.5" evidence="1"/>
<keyword evidence="2" id="KW-1185">Reference proteome</keyword>
<dbReference type="SUPFAM" id="SSF56784">
    <property type="entry name" value="HAD-like"/>
    <property type="match status" value="1"/>
</dbReference>
<protein>
    <submittedName>
        <fullName evidence="1">5'-nucleotidase</fullName>
        <ecNumber evidence="1">3.1.3.5</ecNumber>
    </submittedName>
</protein>
<dbReference type="Proteomes" id="UP000265715">
    <property type="component" value="Unassembled WGS sequence"/>
</dbReference>
<name>A0A399EFF5_9DEIN</name>
<dbReference type="GO" id="GO:0008253">
    <property type="term" value="F:5'-nucleotidase activity"/>
    <property type="evidence" value="ECO:0007669"/>
    <property type="project" value="UniProtKB-EC"/>
</dbReference>
<dbReference type="InterPro" id="IPR036412">
    <property type="entry name" value="HAD-like_sf"/>
</dbReference>
<dbReference type="GO" id="GO:0005829">
    <property type="term" value="C:cytosol"/>
    <property type="evidence" value="ECO:0007669"/>
    <property type="project" value="TreeGrafter"/>
</dbReference>
<comment type="caution">
    <text evidence="1">The sequence shown here is derived from an EMBL/GenBank/DDBJ whole genome shotgun (WGS) entry which is preliminary data.</text>
</comment>
<dbReference type="Gene3D" id="1.10.150.240">
    <property type="entry name" value="Putative phosphatase, domain 2"/>
    <property type="match status" value="1"/>
</dbReference>
<dbReference type="AlphaFoldDB" id="A0A399EFF5"/>
<dbReference type="PANTHER" id="PTHR43434:SF20">
    <property type="entry name" value="5'-NUCLEOTIDASE"/>
    <property type="match status" value="1"/>
</dbReference>
<dbReference type="InterPro" id="IPR041492">
    <property type="entry name" value="HAD_2"/>
</dbReference>
<sequence length="214" mass="23226">MTLTTLLFDLDGTLLDSEPGILGCFRRTLEHFGLPDRPDAELRRFIGPPLEHSWRALVGEARVAEAVEVYRRCYDAAGKYRAAVYAGVEAALEELAGRYTLVVATSKRRVFAEDMLGHFGLRPYFGAVYGVMPPDLSEPKAALIGRILHECGLKPAQAVMIGDREFDVAAARAHGMASIGALWGYGSREELILHGASLLCESPQALIGAVGRLA</sequence>
<dbReference type="OrthoDB" id="9792518at2"/>
<dbReference type="InterPro" id="IPR023214">
    <property type="entry name" value="HAD_sf"/>
</dbReference>
<dbReference type="Gene3D" id="3.40.50.1000">
    <property type="entry name" value="HAD superfamily/HAD-like"/>
    <property type="match status" value="1"/>
</dbReference>